<dbReference type="RefSeq" id="WP_271733820.1">
    <property type="nucleotide sequence ID" value="NZ_JANQDF010000077.1"/>
</dbReference>
<keyword evidence="2" id="KW-1185">Reference proteome</keyword>
<accession>A0ABT6KEP6</accession>
<sequence length="49" mass="5712">MVKLLTLPTARVRRILVSRYRDRFASQSIVILSQYLSKLYPKGMLLSQT</sequence>
<proteinExistence type="predicted"/>
<reference evidence="1 2" key="1">
    <citation type="journal article" date="2023" name="J. Phycol.">
        <title>Chrysosporum ovalisporum is synonymous with the true-branching cyanobacterium Umezakia natans (Nostocales/Aphanizomenonaceae).</title>
        <authorList>
            <person name="McGregor G.B."/>
            <person name="Sendall B.C."/>
            <person name="Niiyama Y."/>
            <person name="Tuji A."/>
            <person name="Willis A."/>
        </authorList>
    </citation>
    <scope>NUCLEOTIDE SEQUENCE [LARGE SCALE GENOMIC DNA]</scope>
    <source>
        <strain evidence="1 2">CS-531</strain>
    </source>
</reference>
<dbReference type="Proteomes" id="UP001159386">
    <property type="component" value="Unassembled WGS sequence"/>
</dbReference>
<dbReference type="EMBL" id="JANQDF010000077">
    <property type="protein sequence ID" value="MDH6105809.1"/>
    <property type="molecule type" value="Genomic_DNA"/>
</dbReference>
<gene>
    <name evidence="1" type="ORF">NWP22_08010</name>
</gene>
<organism evidence="1 2">
    <name type="scientific">Anabaenopsis tanganyikae CS-531</name>
    <dbReference type="NCBI Taxonomy" id="2785304"/>
    <lineage>
        <taxon>Bacteria</taxon>
        <taxon>Bacillati</taxon>
        <taxon>Cyanobacteriota</taxon>
        <taxon>Cyanophyceae</taxon>
        <taxon>Nostocales</taxon>
        <taxon>Nodulariaceae</taxon>
        <taxon>Anabaenopsis</taxon>
        <taxon>Anabaenopsis tanganyikae</taxon>
    </lineage>
</organism>
<name>A0ABT6KEP6_9CYAN</name>
<evidence type="ECO:0000313" key="1">
    <source>
        <dbReference type="EMBL" id="MDH6105809.1"/>
    </source>
</evidence>
<comment type="caution">
    <text evidence="1">The sequence shown here is derived from an EMBL/GenBank/DDBJ whole genome shotgun (WGS) entry which is preliminary data.</text>
</comment>
<evidence type="ECO:0000313" key="2">
    <source>
        <dbReference type="Proteomes" id="UP001159386"/>
    </source>
</evidence>
<protein>
    <submittedName>
        <fullName evidence="1">Uncharacterized protein</fullName>
    </submittedName>
</protein>